<dbReference type="InterPro" id="IPR051313">
    <property type="entry name" value="Bact_iron-sidero_bind"/>
</dbReference>
<evidence type="ECO:0000259" key="5">
    <source>
        <dbReference type="PROSITE" id="PS50983"/>
    </source>
</evidence>
<dbReference type="PANTHER" id="PTHR30532">
    <property type="entry name" value="IRON III DICITRATE-BINDING PERIPLASMIC PROTEIN"/>
    <property type="match status" value="1"/>
</dbReference>
<dbReference type="Pfam" id="PF01497">
    <property type="entry name" value="Peripla_BP_2"/>
    <property type="match status" value="1"/>
</dbReference>
<comment type="subcellular location">
    <subcellularLocation>
        <location evidence="1">Cell envelope</location>
    </subcellularLocation>
</comment>
<dbReference type="Proteomes" id="UP000565711">
    <property type="component" value="Unassembled WGS sequence"/>
</dbReference>
<reference evidence="6 7" key="1">
    <citation type="submission" date="2020-04" db="EMBL/GenBank/DDBJ databases">
        <title>MicrobeNet Type strains.</title>
        <authorList>
            <person name="Nicholson A.C."/>
        </authorList>
    </citation>
    <scope>NUCLEOTIDE SEQUENCE [LARGE SCALE GENOMIC DNA]</scope>
    <source>
        <strain evidence="6 7">JCM 12354</strain>
    </source>
</reference>
<feature type="domain" description="Fe/B12 periplasmic-binding" evidence="5">
    <location>
        <begin position="100"/>
        <end position="356"/>
    </location>
</feature>
<sequence length="358" mass="37652">MPVSERVSARIPLTRKRSWVRRWYLGGAAFVAATTLISGCSTGGDDAENAIIRTTTSVAGASVVGVERDTTRACALPSAPDQASGTHTVADTQVPADPKRIVVLDTAALDSVCAVGLWERVVGATTLAGPAPQPSYLGTGVLDIPSVGTAGSIDTAKISELKPDLILGTVGDGDLTTLRDIAPTVLVERQGWQDDFAAYSEALGRGTAGTKALADYRTDAHDTGVAIAANFSQASVIRFSDKDIQVQGNDTFAGNVLADAGVHRPEAQRGPSYTVTDLSSQQQRNKVEGDIIYLMFNGENGKSHAESVMRGDDWKKLGAVSDKRDFAVDDTIWNGSGVTAARAILDDLRNSLNGYVTD</sequence>
<comment type="similarity">
    <text evidence="2">Belongs to the bacterial solute-binding protein 8 family.</text>
</comment>
<evidence type="ECO:0000256" key="1">
    <source>
        <dbReference type="ARBA" id="ARBA00004196"/>
    </source>
</evidence>
<evidence type="ECO:0000313" key="7">
    <source>
        <dbReference type="Proteomes" id="UP000565711"/>
    </source>
</evidence>
<dbReference type="GO" id="GO:0030288">
    <property type="term" value="C:outer membrane-bounded periplasmic space"/>
    <property type="evidence" value="ECO:0007669"/>
    <property type="project" value="TreeGrafter"/>
</dbReference>
<evidence type="ECO:0000313" key="6">
    <source>
        <dbReference type="EMBL" id="NKY49419.1"/>
    </source>
</evidence>
<evidence type="ECO:0000256" key="3">
    <source>
        <dbReference type="ARBA" id="ARBA00022448"/>
    </source>
</evidence>
<protein>
    <submittedName>
        <fullName evidence="6">ABC transporter substrate-binding protein</fullName>
    </submittedName>
</protein>
<dbReference type="RefSeq" id="WP_067868286.1">
    <property type="nucleotide sequence ID" value="NZ_JAAXOP010000002.1"/>
</dbReference>
<proteinExistence type="inferred from homology"/>
<organism evidence="6 7">
    <name type="scientific">Nocardia vermiculata</name>
    <dbReference type="NCBI Taxonomy" id="257274"/>
    <lineage>
        <taxon>Bacteria</taxon>
        <taxon>Bacillati</taxon>
        <taxon>Actinomycetota</taxon>
        <taxon>Actinomycetes</taxon>
        <taxon>Mycobacteriales</taxon>
        <taxon>Nocardiaceae</taxon>
        <taxon>Nocardia</taxon>
    </lineage>
</organism>
<accession>A0A846XYV0</accession>
<dbReference type="AlphaFoldDB" id="A0A846XYV0"/>
<comment type="caution">
    <text evidence="6">The sequence shown here is derived from an EMBL/GenBank/DDBJ whole genome shotgun (WGS) entry which is preliminary data.</text>
</comment>
<keyword evidence="7" id="KW-1185">Reference proteome</keyword>
<dbReference type="Gene3D" id="3.40.50.1980">
    <property type="entry name" value="Nitrogenase molybdenum iron protein domain"/>
    <property type="match status" value="2"/>
</dbReference>
<keyword evidence="3" id="KW-0813">Transport</keyword>
<dbReference type="GO" id="GO:1901678">
    <property type="term" value="P:iron coordination entity transport"/>
    <property type="evidence" value="ECO:0007669"/>
    <property type="project" value="UniProtKB-ARBA"/>
</dbReference>
<keyword evidence="4" id="KW-0732">Signal</keyword>
<dbReference type="PANTHER" id="PTHR30532:SF25">
    <property type="entry name" value="IRON(III) DICITRATE-BINDING PERIPLASMIC PROTEIN"/>
    <property type="match status" value="1"/>
</dbReference>
<name>A0A846XYV0_9NOCA</name>
<dbReference type="EMBL" id="JAAXOP010000002">
    <property type="protein sequence ID" value="NKY49419.1"/>
    <property type="molecule type" value="Genomic_DNA"/>
</dbReference>
<evidence type="ECO:0000256" key="2">
    <source>
        <dbReference type="ARBA" id="ARBA00008814"/>
    </source>
</evidence>
<gene>
    <name evidence="6" type="ORF">HGA08_04220</name>
</gene>
<dbReference type="InterPro" id="IPR002491">
    <property type="entry name" value="ABC_transptr_periplasmic_BD"/>
</dbReference>
<dbReference type="SUPFAM" id="SSF53807">
    <property type="entry name" value="Helical backbone' metal receptor"/>
    <property type="match status" value="1"/>
</dbReference>
<dbReference type="PROSITE" id="PS50983">
    <property type="entry name" value="FE_B12_PBP"/>
    <property type="match status" value="1"/>
</dbReference>
<evidence type="ECO:0000256" key="4">
    <source>
        <dbReference type="ARBA" id="ARBA00022729"/>
    </source>
</evidence>